<dbReference type="Proteomes" id="UP000075881">
    <property type="component" value="Unassembled WGS sequence"/>
</dbReference>
<protein>
    <submittedName>
        <fullName evidence="1">Uncharacterized protein</fullName>
    </submittedName>
</protein>
<name>A0A182KAU2_9DIPT</name>
<organism evidence="1 2">
    <name type="scientific">Anopheles christyi</name>
    <dbReference type="NCBI Taxonomy" id="43041"/>
    <lineage>
        <taxon>Eukaryota</taxon>
        <taxon>Metazoa</taxon>
        <taxon>Ecdysozoa</taxon>
        <taxon>Arthropoda</taxon>
        <taxon>Hexapoda</taxon>
        <taxon>Insecta</taxon>
        <taxon>Pterygota</taxon>
        <taxon>Neoptera</taxon>
        <taxon>Endopterygota</taxon>
        <taxon>Diptera</taxon>
        <taxon>Nematocera</taxon>
        <taxon>Culicoidea</taxon>
        <taxon>Culicidae</taxon>
        <taxon>Anophelinae</taxon>
        <taxon>Anopheles</taxon>
    </lineage>
</organism>
<dbReference type="EnsemblMetazoa" id="ACHR007879-RA">
    <property type="protein sequence ID" value="ACHR007879-PA"/>
    <property type="gene ID" value="ACHR007879"/>
</dbReference>
<reference evidence="1" key="2">
    <citation type="submission" date="2020-05" db="UniProtKB">
        <authorList>
            <consortium name="EnsemblMetazoa"/>
        </authorList>
    </citation>
    <scope>IDENTIFICATION</scope>
    <source>
        <strain evidence="1">ACHKN1017</strain>
    </source>
</reference>
<evidence type="ECO:0000313" key="2">
    <source>
        <dbReference type="Proteomes" id="UP000075881"/>
    </source>
</evidence>
<dbReference type="VEuPathDB" id="VectorBase:ACHR007879"/>
<proteinExistence type="predicted"/>
<evidence type="ECO:0000313" key="1">
    <source>
        <dbReference type="EnsemblMetazoa" id="ACHR007879-PA"/>
    </source>
</evidence>
<dbReference type="AlphaFoldDB" id="A0A182KAU2"/>
<reference evidence="2" key="1">
    <citation type="submission" date="2013-03" db="EMBL/GenBank/DDBJ databases">
        <title>The Genome Sequence of Anopheles christyi ACHKN1017.</title>
        <authorList>
            <consortium name="The Broad Institute Genomics Platform"/>
            <person name="Neafsey D.E."/>
            <person name="Besansky N."/>
            <person name="Walker B."/>
            <person name="Young S.K."/>
            <person name="Zeng Q."/>
            <person name="Gargeya S."/>
            <person name="Fitzgerald M."/>
            <person name="Haas B."/>
            <person name="Abouelleil A."/>
            <person name="Allen A.W."/>
            <person name="Alvarado L."/>
            <person name="Arachchi H.M."/>
            <person name="Berlin A.M."/>
            <person name="Chapman S.B."/>
            <person name="Gainer-Dewar J."/>
            <person name="Goldberg J."/>
            <person name="Griggs A."/>
            <person name="Gujja S."/>
            <person name="Hansen M."/>
            <person name="Howarth C."/>
            <person name="Imamovic A."/>
            <person name="Ireland A."/>
            <person name="Larimer J."/>
            <person name="McCowan C."/>
            <person name="Murphy C."/>
            <person name="Pearson M."/>
            <person name="Poon T.W."/>
            <person name="Priest M."/>
            <person name="Roberts A."/>
            <person name="Saif S."/>
            <person name="Shea T."/>
            <person name="Sisk P."/>
            <person name="Sykes S."/>
            <person name="Wortman J."/>
            <person name="Nusbaum C."/>
            <person name="Birren B."/>
        </authorList>
    </citation>
    <scope>NUCLEOTIDE SEQUENCE [LARGE SCALE GENOMIC DNA]</scope>
    <source>
        <strain evidence="2">ACHKN1017</strain>
    </source>
</reference>
<accession>A0A182KAU2</accession>
<keyword evidence="2" id="KW-1185">Reference proteome</keyword>
<sequence>WLSLLPVAEPVAPSVSYGLVTQKRRYAEVQNVCVFVENKLSCPCSCVLFVAWRCIEVTRVNCHQRFLLSCKLYNIHSKMISNGKLTSNCIRFAAVAMVLFALLVTIPPCSGRPAIEGDESADGKIVNQSANINQPRSSILDNIFNIPIQTLKAVNDLVQSIAGNLQQAGSGTYFRARSSNVRNINVNVDEEDENEDGKKKKLDEKN</sequence>